<feature type="region of interest" description="Disordered" evidence="1">
    <location>
        <begin position="64"/>
        <end position="125"/>
    </location>
</feature>
<sequence length="374" mass="41631">MPLTYWKEGKRKFVGTLQQWGARSLSFTGKVTVANALAAAKLWYLASVFIPPDSVIKGINIPWESSKNPGPSNEKPPEPSSEKLPGPVNEKPLEPSRKKPPGPSNEKPTEPSTSALPSLRSSFSVHRQDESYPICKKLSGEGKGTAEWCTNVENERGQILTNVQTCEESVEKLGPMAAGLTSRYRKAGEATPQVMYVDRGCCAAYGVSSVEQLFGEWVADGMLTRLDAFHWMHRFDAAVRTDHHPKYALFKSALSAAVFAYNKEDLGPKQETFARVEFTINTLKGPARMDDNQVHLFKDIDAIDKVWEAQQKHIECIQDPPDMPMYTITKYATKNGHRLPYYATVKGSNSLEGFHKFLPDMIPGPHFAAIPFQD</sequence>
<accession>A0A8J9YPM0</accession>
<reference evidence="2" key="1">
    <citation type="submission" date="2022-01" db="EMBL/GenBank/DDBJ databases">
        <authorList>
            <person name="Braso-Vives M."/>
        </authorList>
    </citation>
    <scope>NUCLEOTIDE SEQUENCE</scope>
</reference>
<organism evidence="2 3">
    <name type="scientific">Branchiostoma lanceolatum</name>
    <name type="common">Common lancelet</name>
    <name type="synonym">Amphioxus lanceolatum</name>
    <dbReference type="NCBI Taxonomy" id="7740"/>
    <lineage>
        <taxon>Eukaryota</taxon>
        <taxon>Metazoa</taxon>
        <taxon>Chordata</taxon>
        <taxon>Cephalochordata</taxon>
        <taxon>Leptocardii</taxon>
        <taxon>Amphioxiformes</taxon>
        <taxon>Branchiostomatidae</taxon>
        <taxon>Branchiostoma</taxon>
    </lineage>
</organism>
<keyword evidence="3" id="KW-1185">Reference proteome</keyword>
<name>A0A8J9YPM0_BRALA</name>
<gene>
    <name evidence="2" type="primary">Hypp771</name>
    <name evidence="2" type="ORF">BLAG_LOCUS2268</name>
</gene>
<feature type="compositionally biased region" description="Polar residues" evidence="1">
    <location>
        <begin position="110"/>
        <end position="125"/>
    </location>
</feature>
<evidence type="ECO:0000313" key="2">
    <source>
        <dbReference type="EMBL" id="CAH1233517.1"/>
    </source>
</evidence>
<evidence type="ECO:0000313" key="3">
    <source>
        <dbReference type="Proteomes" id="UP000838412"/>
    </source>
</evidence>
<dbReference type="AlphaFoldDB" id="A0A8J9YPM0"/>
<proteinExistence type="predicted"/>
<evidence type="ECO:0000256" key="1">
    <source>
        <dbReference type="SAM" id="MobiDB-lite"/>
    </source>
</evidence>
<dbReference type="OrthoDB" id="10072098at2759"/>
<dbReference type="EMBL" id="OV696686">
    <property type="protein sequence ID" value="CAH1233517.1"/>
    <property type="molecule type" value="Genomic_DNA"/>
</dbReference>
<dbReference type="Proteomes" id="UP000838412">
    <property type="component" value="Chromosome 1"/>
</dbReference>
<dbReference type="PANTHER" id="PTHR47773">
    <property type="entry name" value="SI:DKEY-9I5.2-RELATED"/>
    <property type="match status" value="1"/>
</dbReference>
<dbReference type="PANTHER" id="PTHR47773:SF1">
    <property type="entry name" value="C2H2-TYPE DOMAIN-CONTAINING PROTEIN"/>
    <property type="match status" value="1"/>
</dbReference>
<protein>
    <submittedName>
        <fullName evidence="2">Hypp771 protein</fullName>
    </submittedName>
</protein>